<comment type="pathway">
    <text evidence="2">Purine metabolism.</text>
</comment>
<sequence length="404" mass="46490">MDKVTSNEPLTEDDLKKELWGAYEFGLRHHEGQKRRSGGSYFENHCVEVAKILAEWNMDHITIIGGLLHDTIEDTEVNFEDIEKKFGTDVANLVNGVSKLSGIRFTSQKAKQAGNFMKMLISVAQDLRVIIIKFADRLHNMSTIEYLPRIKQHRTAIETRDVYAPLAHRLGMASVKWMLDDLVLKTLNPDDYKEIEKKLKSSHKGREKYIKTITDVLLDELEEYNIVPKVYGRPKSHASIYSKMVERGKTFEEIYDILAVRIVVEKIEECYLTLGVLHQKFKPIQERFKDFIATPKSNGYQSIHTTVIGPDGKLVEIQIRTEDMEQTAEIGIAAHWRYKDENGAETKGVDSHVKWLRELLDILQSEENDPKEFMHMLKIDLFGDEIFVFTPKGDLVQLPVKSSP</sequence>
<dbReference type="GO" id="GO:0015969">
    <property type="term" value="P:guanosine tetraphosphate metabolic process"/>
    <property type="evidence" value="ECO:0007669"/>
    <property type="project" value="InterPro"/>
</dbReference>
<dbReference type="InterPro" id="IPR043519">
    <property type="entry name" value="NT_sf"/>
</dbReference>
<dbReference type="PROSITE" id="PS51831">
    <property type="entry name" value="HD"/>
    <property type="match status" value="1"/>
</dbReference>
<dbReference type="SMART" id="SM00471">
    <property type="entry name" value="HDc"/>
    <property type="match status" value="1"/>
</dbReference>
<dbReference type="InterPro" id="IPR004811">
    <property type="entry name" value="RelA/Spo_fam"/>
</dbReference>
<dbReference type="GO" id="GO:0005886">
    <property type="term" value="C:plasma membrane"/>
    <property type="evidence" value="ECO:0007669"/>
    <property type="project" value="TreeGrafter"/>
</dbReference>
<dbReference type="CDD" id="cd05399">
    <property type="entry name" value="NT_Rel-Spo_like"/>
    <property type="match status" value="1"/>
</dbReference>
<dbReference type="EMBL" id="UINC01000173">
    <property type="protein sequence ID" value="SUZ50482.1"/>
    <property type="molecule type" value="Genomic_DNA"/>
</dbReference>
<dbReference type="NCBIfam" id="TIGR00691">
    <property type="entry name" value="spoT_relA"/>
    <property type="match status" value="1"/>
</dbReference>
<name>A0A381N795_9ZZZZ</name>
<gene>
    <name evidence="4" type="ORF">METZ01_LOCUS3336</name>
</gene>
<dbReference type="InterPro" id="IPR007685">
    <property type="entry name" value="RelA_SpoT"/>
</dbReference>
<dbReference type="Gene3D" id="3.30.460.10">
    <property type="entry name" value="Beta Polymerase, domain 2"/>
    <property type="match status" value="1"/>
</dbReference>
<proteinExistence type="inferred from homology"/>
<dbReference type="CDD" id="cd00077">
    <property type="entry name" value="HDc"/>
    <property type="match status" value="1"/>
</dbReference>
<dbReference type="AlphaFoldDB" id="A0A381N795"/>
<evidence type="ECO:0000259" key="3">
    <source>
        <dbReference type="PROSITE" id="PS51831"/>
    </source>
</evidence>
<dbReference type="SMART" id="SM00954">
    <property type="entry name" value="RelA_SpoT"/>
    <property type="match status" value="1"/>
</dbReference>
<dbReference type="FunFam" id="1.10.3210.10:FF:000001">
    <property type="entry name" value="GTP pyrophosphokinase RelA"/>
    <property type="match status" value="1"/>
</dbReference>
<feature type="domain" description="HD" evidence="3">
    <location>
        <begin position="42"/>
        <end position="141"/>
    </location>
</feature>
<dbReference type="Pfam" id="PF04607">
    <property type="entry name" value="RelA_SpoT"/>
    <property type="match status" value="1"/>
</dbReference>
<dbReference type="InterPro" id="IPR003607">
    <property type="entry name" value="HD/PDEase_dom"/>
</dbReference>
<dbReference type="PANTHER" id="PTHR21262">
    <property type="entry name" value="GUANOSINE-3',5'-BIS DIPHOSPHATE 3'-PYROPHOSPHOHYDROLASE"/>
    <property type="match status" value="1"/>
</dbReference>
<dbReference type="Pfam" id="PF13328">
    <property type="entry name" value="HD_4"/>
    <property type="match status" value="1"/>
</dbReference>
<feature type="non-terminal residue" evidence="4">
    <location>
        <position position="404"/>
    </location>
</feature>
<dbReference type="Gene3D" id="1.10.3210.10">
    <property type="entry name" value="Hypothetical protein af1432"/>
    <property type="match status" value="1"/>
</dbReference>
<evidence type="ECO:0000256" key="2">
    <source>
        <dbReference type="ARBA" id="ARBA00025704"/>
    </source>
</evidence>
<evidence type="ECO:0000256" key="1">
    <source>
        <dbReference type="ARBA" id="ARBA00007476"/>
    </source>
</evidence>
<accession>A0A381N795</accession>
<protein>
    <recommendedName>
        <fullName evidence="3">HD domain-containing protein</fullName>
    </recommendedName>
</protein>
<dbReference type="PANTHER" id="PTHR21262:SF31">
    <property type="entry name" value="GTP PYROPHOSPHOKINASE"/>
    <property type="match status" value="1"/>
</dbReference>
<evidence type="ECO:0000313" key="4">
    <source>
        <dbReference type="EMBL" id="SUZ50482.1"/>
    </source>
</evidence>
<dbReference type="InterPro" id="IPR006674">
    <property type="entry name" value="HD_domain"/>
</dbReference>
<dbReference type="SUPFAM" id="SSF81301">
    <property type="entry name" value="Nucleotidyltransferase"/>
    <property type="match status" value="1"/>
</dbReference>
<comment type="similarity">
    <text evidence="1">Belongs to the RelA/SpoT family.</text>
</comment>
<organism evidence="4">
    <name type="scientific">marine metagenome</name>
    <dbReference type="NCBI Taxonomy" id="408172"/>
    <lineage>
        <taxon>unclassified sequences</taxon>
        <taxon>metagenomes</taxon>
        <taxon>ecological metagenomes</taxon>
    </lineage>
</organism>
<dbReference type="FunFam" id="3.30.460.10:FF:000001">
    <property type="entry name" value="GTP pyrophosphokinase RelA"/>
    <property type="match status" value="1"/>
</dbReference>
<reference evidence="4" key="1">
    <citation type="submission" date="2018-05" db="EMBL/GenBank/DDBJ databases">
        <authorList>
            <person name="Lanie J.A."/>
            <person name="Ng W.-L."/>
            <person name="Kazmierczak K.M."/>
            <person name="Andrzejewski T.M."/>
            <person name="Davidsen T.M."/>
            <person name="Wayne K.J."/>
            <person name="Tettelin H."/>
            <person name="Glass J.I."/>
            <person name="Rusch D."/>
            <person name="Podicherti R."/>
            <person name="Tsui H.-C.T."/>
            <person name="Winkler M.E."/>
        </authorList>
    </citation>
    <scope>NUCLEOTIDE SEQUENCE</scope>
</reference>
<dbReference type="SUPFAM" id="SSF109604">
    <property type="entry name" value="HD-domain/PDEase-like"/>
    <property type="match status" value="1"/>
</dbReference>